<dbReference type="Gene3D" id="3.50.50.60">
    <property type="entry name" value="FAD/NAD(P)-binding domain"/>
    <property type="match status" value="1"/>
</dbReference>
<dbReference type="Proteomes" id="UP000014540">
    <property type="component" value="Unassembled WGS sequence"/>
</dbReference>
<dbReference type="InterPro" id="IPR050464">
    <property type="entry name" value="Zeta_carotene_desat/Oxidored"/>
</dbReference>
<feature type="region of interest" description="Disordered" evidence="1">
    <location>
        <begin position="1"/>
        <end position="21"/>
    </location>
</feature>
<evidence type="ECO:0000259" key="2">
    <source>
        <dbReference type="Pfam" id="PF01593"/>
    </source>
</evidence>
<evidence type="ECO:0000313" key="4">
    <source>
        <dbReference type="Proteomes" id="UP000014540"/>
    </source>
</evidence>
<dbReference type="AlphaFoldDB" id="S3UVT6"/>
<dbReference type="SUPFAM" id="SSF51905">
    <property type="entry name" value="FAD/NAD(P)-binding domain"/>
    <property type="match status" value="1"/>
</dbReference>
<comment type="caution">
    <text evidence="3">The sequence shown here is derived from an EMBL/GenBank/DDBJ whole genome shotgun (WGS) entry which is preliminary data.</text>
</comment>
<dbReference type="Pfam" id="PF01593">
    <property type="entry name" value="Amino_oxidase"/>
    <property type="match status" value="1"/>
</dbReference>
<dbReference type="InterPro" id="IPR002937">
    <property type="entry name" value="Amino_oxidase"/>
</dbReference>
<feature type="compositionally biased region" description="Basic residues" evidence="1">
    <location>
        <begin position="1"/>
        <end position="20"/>
    </location>
</feature>
<dbReference type="EMBL" id="AKWZ02000012">
    <property type="protein sequence ID" value="EPG72459.1"/>
    <property type="molecule type" value="Genomic_DNA"/>
</dbReference>
<name>S3UVT6_9LEPT</name>
<organism evidence="3 4">
    <name type="scientific">Leptospira fainei serovar Hurstbridge str. BUT 6</name>
    <dbReference type="NCBI Taxonomy" id="1193011"/>
    <lineage>
        <taxon>Bacteria</taxon>
        <taxon>Pseudomonadati</taxon>
        <taxon>Spirochaetota</taxon>
        <taxon>Spirochaetia</taxon>
        <taxon>Leptospirales</taxon>
        <taxon>Leptospiraceae</taxon>
        <taxon>Leptospira</taxon>
    </lineage>
</organism>
<evidence type="ECO:0000313" key="3">
    <source>
        <dbReference type="EMBL" id="EPG72459.1"/>
    </source>
</evidence>
<reference evidence="3" key="1">
    <citation type="submission" date="2013-04" db="EMBL/GenBank/DDBJ databases">
        <authorList>
            <person name="Harkins D.M."/>
            <person name="Durkin A.S."/>
            <person name="Selengut J.D."/>
            <person name="Sanka R."/>
            <person name="DePew J."/>
            <person name="Purushe J."/>
            <person name="Ahmed A."/>
            <person name="van der Linden H."/>
            <person name="Goris M.G.A."/>
            <person name="Hartskeerl R.A."/>
            <person name="Vinetz J.M."/>
            <person name="Sutton G.G."/>
            <person name="Nelson W.C."/>
            <person name="Fouts D.E."/>
        </authorList>
    </citation>
    <scope>NUCLEOTIDE SEQUENCE [LARGE SCALE GENOMIC DNA]</scope>
    <source>
        <strain evidence="3">BUT 6</strain>
    </source>
</reference>
<protein>
    <submittedName>
        <fullName evidence="3">NAD(P)-binding Rossmann-like domain protein</fullName>
    </submittedName>
</protein>
<dbReference type="GO" id="GO:0016491">
    <property type="term" value="F:oxidoreductase activity"/>
    <property type="evidence" value="ECO:0007669"/>
    <property type="project" value="InterPro"/>
</dbReference>
<sequence length="446" mass="50647">MKQSAPKKKTASRMSFRRPKIGGSKPKLAIIGSGIAGLGCAHFLKNEFRLTIFEKGDYIGGHSNTVMVGEDGDSIPIDTGFIVFNHVTYPNLKRLFEDLNVPTKKTSMSFSVQHVPERLEFCGSGMNGLFAQRKNLINFRFLRLLLNINRFNSEAPAILSNPKYMDYSLGRYVREEGYHPDILRYYLVPMSSAVWSTPEERMLEFPAYSLVRFFLNHGFLGLNTQHQWYTVDGGSKEYVKRLTAPIKEAFRLKTPVLGVEPAAGGKVKVILKGGKTETFDKVILASHADTSLELLKKPTSLQKELLSQFSYQKNIATLHTDDSVMPKTKSTWSSWNYRMDSVDGTIRPHTIYWMNSLQDVSKKRNYYVSIGDPGKVSSKKIIREIEYEHPLFHVGSLKAQQRLSTLNQGGGSIYFCGSYFRYGFHEDAFWSAKILSEVLLGRKIWD</sequence>
<keyword evidence="4" id="KW-1185">Reference proteome</keyword>
<dbReference type="STRING" id="1193011.LEP1GSC058_0225"/>
<proteinExistence type="predicted"/>
<dbReference type="OrthoDB" id="9814556at2"/>
<accession>S3UVT6</accession>
<dbReference type="Gene3D" id="3.30.70.1990">
    <property type="match status" value="1"/>
</dbReference>
<dbReference type="PANTHER" id="PTHR42923:SF17">
    <property type="entry name" value="AMINE OXIDASE DOMAIN-CONTAINING PROTEIN"/>
    <property type="match status" value="1"/>
</dbReference>
<dbReference type="Gene3D" id="1.10.405.20">
    <property type="match status" value="1"/>
</dbReference>
<gene>
    <name evidence="3" type="ORF">LEP1GSC058_0225</name>
</gene>
<evidence type="ECO:0000256" key="1">
    <source>
        <dbReference type="SAM" id="MobiDB-lite"/>
    </source>
</evidence>
<dbReference type="InterPro" id="IPR036188">
    <property type="entry name" value="FAD/NAD-bd_sf"/>
</dbReference>
<dbReference type="PANTHER" id="PTHR42923">
    <property type="entry name" value="PROTOPORPHYRINOGEN OXIDASE"/>
    <property type="match status" value="1"/>
</dbReference>
<feature type="domain" description="Amine oxidase" evidence="2">
    <location>
        <begin position="35"/>
        <end position="303"/>
    </location>
</feature>